<gene>
    <name evidence="1" type="ORF">SDC9_140624</name>
</gene>
<comment type="caution">
    <text evidence="1">The sequence shown here is derived from an EMBL/GenBank/DDBJ whole genome shotgun (WGS) entry which is preliminary data.</text>
</comment>
<name>A0A645DVX6_9ZZZZ</name>
<protein>
    <submittedName>
        <fullName evidence="1">Uncharacterized protein</fullName>
    </submittedName>
</protein>
<reference evidence="1" key="1">
    <citation type="submission" date="2019-08" db="EMBL/GenBank/DDBJ databases">
        <authorList>
            <person name="Kucharzyk K."/>
            <person name="Murdoch R.W."/>
            <person name="Higgins S."/>
            <person name="Loffler F."/>
        </authorList>
    </citation>
    <scope>NUCLEOTIDE SEQUENCE</scope>
</reference>
<dbReference type="EMBL" id="VSSQ01040282">
    <property type="protein sequence ID" value="MPM93486.1"/>
    <property type="molecule type" value="Genomic_DNA"/>
</dbReference>
<organism evidence="1">
    <name type="scientific">bioreactor metagenome</name>
    <dbReference type="NCBI Taxonomy" id="1076179"/>
    <lineage>
        <taxon>unclassified sequences</taxon>
        <taxon>metagenomes</taxon>
        <taxon>ecological metagenomes</taxon>
    </lineage>
</organism>
<evidence type="ECO:0000313" key="1">
    <source>
        <dbReference type="EMBL" id="MPM93486.1"/>
    </source>
</evidence>
<dbReference type="AlphaFoldDB" id="A0A645DVX6"/>
<sequence>MPWLIGKPVLLELNRADVAQRRVQSSAVIPEQPVDDFVLDLAPARKALAVQPLHLQRAEQRLAAGVIPAVALATHRAGDAVLPEHVPEVVARVLATPCHCGRSIRPACPDDA</sequence>
<proteinExistence type="predicted"/>
<accession>A0A645DVX6</accession>